<gene>
    <name evidence="1" type="ORF">LCGC14_2051940</name>
</gene>
<name>A0A0F9FB35_9ZZZZ</name>
<proteinExistence type="predicted"/>
<comment type="caution">
    <text evidence="1">The sequence shown here is derived from an EMBL/GenBank/DDBJ whole genome shotgun (WGS) entry which is preliminary data.</text>
</comment>
<evidence type="ECO:0000313" key="1">
    <source>
        <dbReference type="EMBL" id="KKL75741.1"/>
    </source>
</evidence>
<reference evidence="1" key="1">
    <citation type="journal article" date="2015" name="Nature">
        <title>Complex archaea that bridge the gap between prokaryotes and eukaryotes.</title>
        <authorList>
            <person name="Spang A."/>
            <person name="Saw J.H."/>
            <person name="Jorgensen S.L."/>
            <person name="Zaremba-Niedzwiedzka K."/>
            <person name="Martijn J."/>
            <person name="Lind A.E."/>
            <person name="van Eijk R."/>
            <person name="Schleper C."/>
            <person name="Guy L."/>
            <person name="Ettema T.J."/>
        </authorList>
    </citation>
    <scope>NUCLEOTIDE SEQUENCE</scope>
</reference>
<protein>
    <submittedName>
        <fullName evidence="1">Uncharacterized protein</fullName>
    </submittedName>
</protein>
<feature type="non-terminal residue" evidence="1">
    <location>
        <position position="56"/>
    </location>
</feature>
<accession>A0A0F9FB35</accession>
<organism evidence="1">
    <name type="scientific">marine sediment metagenome</name>
    <dbReference type="NCBI Taxonomy" id="412755"/>
    <lineage>
        <taxon>unclassified sequences</taxon>
        <taxon>metagenomes</taxon>
        <taxon>ecological metagenomes</taxon>
    </lineage>
</organism>
<sequence>MADFLGLIITNGYNIEISEIGKLFLANKGEDNKKKFLANNLPKKYKMLLSWVNNAD</sequence>
<dbReference type="EMBL" id="LAZR01024264">
    <property type="protein sequence ID" value="KKL75741.1"/>
    <property type="molecule type" value="Genomic_DNA"/>
</dbReference>
<dbReference type="AlphaFoldDB" id="A0A0F9FB35"/>